<evidence type="ECO:0000313" key="7">
    <source>
        <dbReference type="Proteomes" id="UP001244011"/>
    </source>
</evidence>
<dbReference type="Gene3D" id="3.30.465.10">
    <property type="match status" value="1"/>
</dbReference>
<protein>
    <submittedName>
        <fullName evidence="6">Glucooligosaccharide oxidase</fullName>
    </submittedName>
</protein>
<evidence type="ECO:0000313" key="6">
    <source>
        <dbReference type="EMBL" id="KAK1765993.1"/>
    </source>
</evidence>
<dbReference type="AlphaFoldDB" id="A0AAJ0BYX7"/>
<dbReference type="PROSITE" id="PS51387">
    <property type="entry name" value="FAD_PCMH"/>
    <property type="match status" value="1"/>
</dbReference>
<dbReference type="RefSeq" id="XP_060282206.1">
    <property type="nucleotide sequence ID" value="XM_060428341.1"/>
</dbReference>
<dbReference type="GO" id="GO:0016491">
    <property type="term" value="F:oxidoreductase activity"/>
    <property type="evidence" value="ECO:0007669"/>
    <property type="project" value="UniProtKB-KW"/>
</dbReference>
<evidence type="ECO:0000256" key="1">
    <source>
        <dbReference type="ARBA" id="ARBA00005466"/>
    </source>
</evidence>
<gene>
    <name evidence="6" type="ORF">QBC33DRAFT_543130</name>
</gene>
<comment type="similarity">
    <text evidence="1">Belongs to the oxygen-dependent FAD-linked oxidoreductase family.</text>
</comment>
<dbReference type="Pfam" id="PF01565">
    <property type="entry name" value="FAD_binding_4"/>
    <property type="match status" value="1"/>
</dbReference>
<proteinExistence type="inferred from homology"/>
<keyword evidence="3" id="KW-0274">FAD</keyword>
<evidence type="ECO:0000259" key="5">
    <source>
        <dbReference type="PROSITE" id="PS51387"/>
    </source>
</evidence>
<dbReference type="InterPro" id="IPR012951">
    <property type="entry name" value="BBE"/>
</dbReference>
<keyword evidence="2" id="KW-0285">Flavoprotein</keyword>
<keyword evidence="7" id="KW-1185">Reference proteome</keyword>
<evidence type="ECO:0000256" key="4">
    <source>
        <dbReference type="ARBA" id="ARBA00023002"/>
    </source>
</evidence>
<dbReference type="SUPFAM" id="SSF56176">
    <property type="entry name" value="FAD-binding/transporter-associated domain-like"/>
    <property type="match status" value="1"/>
</dbReference>
<sequence length="466" mass="50089">MGNAASVQCLLSALGGNPSLLALPTQPGYYPNIVQPYNLDHQVLPAVVTFPQTSAQVAGVVQCAARHGYRVQAKSGGHSYGNYGSSTGEVSINLSNMGHFSIDSKTYRATMGPGLQLGQVTEQLFNSGKRSIAHGTCPSVGLGGHGTVGGAGPSARLHGLTIDHVEEMEVVLANGTIVRASSSKNSDLFFAMRGAGASFGIVTEFVFRTEPAPAELVNYVYEWTARDVKTRAQVFKSWQKFIARSNLPREFSSTMTVSPSAIIIAGAYFGPQKAFNALGFIGSFPPPQVSQATVSTNWLQVSESWGQQIQDSGIASPSYFYAKSLGFTPQTLIADATADRMFQYLATAENGTDLWAVNFEVGAGAINDVAVGATAFPHRDKLWWMLSYAKTRGPVSQTTVNFLAGLNNVATSGKPTAVYGEYAGYVDPREDNDRARMDYWGPNLQRLRRIKAAVDPFDIFHNQQSV</sequence>
<dbReference type="GO" id="GO:0071949">
    <property type="term" value="F:FAD binding"/>
    <property type="evidence" value="ECO:0007669"/>
    <property type="project" value="InterPro"/>
</dbReference>
<organism evidence="6 7">
    <name type="scientific">Phialemonium atrogriseum</name>
    <dbReference type="NCBI Taxonomy" id="1093897"/>
    <lineage>
        <taxon>Eukaryota</taxon>
        <taxon>Fungi</taxon>
        <taxon>Dikarya</taxon>
        <taxon>Ascomycota</taxon>
        <taxon>Pezizomycotina</taxon>
        <taxon>Sordariomycetes</taxon>
        <taxon>Sordariomycetidae</taxon>
        <taxon>Cephalothecales</taxon>
        <taxon>Cephalothecaceae</taxon>
        <taxon>Phialemonium</taxon>
    </lineage>
</organism>
<dbReference type="Gene3D" id="3.40.462.20">
    <property type="match status" value="1"/>
</dbReference>
<dbReference type="InterPro" id="IPR016166">
    <property type="entry name" value="FAD-bd_PCMH"/>
</dbReference>
<dbReference type="InterPro" id="IPR036318">
    <property type="entry name" value="FAD-bd_PCMH-like_sf"/>
</dbReference>
<accession>A0AAJ0BYX7</accession>
<evidence type="ECO:0000256" key="3">
    <source>
        <dbReference type="ARBA" id="ARBA00022827"/>
    </source>
</evidence>
<feature type="domain" description="FAD-binding PCMH-type" evidence="5">
    <location>
        <begin position="41"/>
        <end position="212"/>
    </location>
</feature>
<name>A0AAJ0BYX7_9PEZI</name>
<keyword evidence="4" id="KW-0560">Oxidoreductase</keyword>
<reference evidence="6" key="1">
    <citation type="submission" date="2023-06" db="EMBL/GenBank/DDBJ databases">
        <title>Genome-scale phylogeny and comparative genomics of the fungal order Sordariales.</title>
        <authorList>
            <consortium name="Lawrence Berkeley National Laboratory"/>
            <person name="Hensen N."/>
            <person name="Bonometti L."/>
            <person name="Westerberg I."/>
            <person name="Brannstrom I.O."/>
            <person name="Guillou S."/>
            <person name="Cros-Aarteil S."/>
            <person name="Calhoun S."/>
            <person name="Haridas S."/>
            <person name="Kuo A."/>
            <person name="Mondo S."/>
            <person name="Pangilinan J."/>
            <person name="Riley R."/>
            <person name="Labutti K."/>
            <person name="Andreopoulos B."/>
            <person name="Lipzen A."/>
            <person name="Chen C."/>
            <person name="Yanf M."/>
            <person name="Daum C."/>
            <person name="Ng V."/>
            <person name="Clum A."/>
            <person name="Steindorff A."/>
            <person name="Ohm R."/>
            <person name="Martin F."/>
            <person name="Silar P."/>
            <person name="Natvig D."/>
            <person name="Lalanne C."/>
            <person name="Gautier V."/>
            <person name="Ament-Velasquez S.L."/>
            <person name="Kruys A."/>
            <person name="Hutchinson M.I."/>
            <person name="Powell A.J."/>
            <person name="Barry K."/>
            <person name="Miller A.N."/>
            <person name="Grigoriev I.V."/>
            <person name="Debuchy R."/>
            <person name="Gladieux P."/>
            <person name="Thoren M.H."/>
            <person name="Johannesson H."/>
        </authorList>
    </citation>
    <scope>NUCLEOTIDE SEQUENCE</scope>
    <source>
        <strain evidence="6">8032-3</strain>
    </source>
</reference>
<dbReference type="InterPro" id="IPR016169">
    <property type="entry name" value="FAD-bd_PCMH_sub2"/>
</dbReference>
<dbReference type="Proteomes" id="UP001244011">
    <property type="component" value="Unassembled WGS sequence"/>
</dbReference>
<dbReference type="InterPro" id="IPR006094">
    <property type="entry name" value="Oxid_FAD_bind_N"/>
</dbReference>
<dbReference type="InterPro" id="IPR050416">
    <property type="entry name" value="FAD-linked_Oxidoreductase"/>
</dbReference>
<dbReference type="EMBL" id="MU839013">
    <property type="protein sequence ID" value="KAK1765993.1"/>
    <property type="molecule type" value="Genomic_DNA"/>
</dbReference>
<dbReference type="PANTHER" id="PTHR42973:SF17">
    <property type="entry name" value="OXIDASE, PUTATIVE (AFU_ORTHOLOGUE AFUA_6G14340)-RELATED"/>
    <property type="match status" value="1"/>
</dbReference>
<dbReference type="PANTHER" id="PTHR42973">
    <property type="entry name" value="BINDING OXIDOREDUCTASE, PUTATIVE (AFU_ORTHOLOGUE AFUA_1G17690)-RELATED"/>
    <property type="match status" value="1"/>
</dbReference>
<comment type="caution">
    <text evidence="6">The sequence shown here is derived from an EMBL/GenBank/DDBJ whole genome shotgun (WGS) entry which is preliminary data.</text>
</comment>
<dbReference type="Pfam" id="PF08031">
    <property type="entry name" value="BBE"/>
    <property type="match status" value="1"/>
</dbReference>
<dbReference type="GeneID" id="85311528"/>
<evidence type="ECO:0000256" key="2">
    <source>
        <dbReference type="ARBA" id="ARBA00022630"/>
    </source>
</evidence>